<dbReference type="AlphaFoldDB" id="A0A0V1F6B6"/>
<keyword evidence="1" id="KW-0812">Transmembrane</keyword>
<feature type="transmembrane region" description="Helical" evidence="1">
    <location>
        <begin position="146"/>
        <end position="164"/>
    </location>
</feature>
<accession>A0A0V1F6B6</accession>
<feature type="transmembrane region" description="Helical" evidence="1">
    <location>
        <begin position="115"/>
        <end position="139"/>
    </location>
</feature>
<comment type="caution">
    <text evidence="2">The sequence shown here is derived from an EMBL/GenBank/DDBJ whole genome shotgun (WGS) entry which is preliminary data.</text>
</comment>
<evidence type="ECO:0000256" key="1">
    <source>
        <dbReference type="SAM" id="Phobius"/>
    </source>
</evidence>
<evidence type="ECO:0000313" key="2">
    <source>
        <dbReference type="EMBL" id="KRY81361.1"/>
    </source>
</evidence>
<organism evidence="2 3">
    <name type="scientific">Trichinella pseudospiralis</name>
    <name type="common">Parasitic roundworm</name>
    <dbReference type="NCBI Taxonomy" id="6337"/>
    <lineage>
        <taxon>Eukaryota</taxon>
        <taxon>Metazoa</taxon>
        <taxon>Ecdysozoa</taxon>
        <taxon>Nematoda</taxon>
        <taxon>Enoplea</taxon>
        <taxon>Dorylaimia</taxon>
        <taxon>Trichinellida</taxon>
        <taxon>Trichinellidae</taxon>
        <taxon>Trichinella</taxon>
    </lineage>
</organism>
<keyword evidence="2" id="KW-0830">Ubiquinone</keyword>
<feature type="transmembrane region" description="Helical" evidence="1">
    <location>
        <begin position="184"/>
        <end position="208"/>
    </location>
</feature>
<keyword evidence="3" id="KW-1185">Reference proteome</keyword>
<protein>
    <submittedName>
        <fullName evidence="2">NADH-ubiquinone oxidoreductase chain-like protein</fullName>
    </submittedName>
</protein>
<gene>
    <name evidence="2" type="primary">ND5</name>
    <name evidence="2" type="ORF">T4D_15236</name>
</gene>
<keyword evidence="1" id="KW-0472">Membrane</keyword>
<proteinExistence type="predicted"/>
<dbReference type="EMBL" id="JYDT01000237">
    <property type="protein sequence ID" value="KRY81361.1"/>
    <property type="molecule type" value="Genomic_DNA"/>
</dbReference>
<keyword evidence="1" id="KW-1133">Transmembrane helix</keyword>
<dbReference type="Proteomes" id="UP000054995">
    <property type="component" value="Unassembled WGS sequence"/>
</dbReference>
<name>A0A0V1F6B6_TRIPS</name>
<reference evidence="2 3" key="1">
    <citation type="submission" date="2015-01" db="EMBL/GenBank/DDBJ databases">
        <title>Evolution of Trichinella species and genotypes.</title>
        <authorList>
            <person name="Korhonen P.K."/>
            <person name="Edoardo P."/>
            <person name="Giuseppe L.R."/>
            <person name="Gasser R.B."/>
        </authorList>
    </citation>
    <scope>NUCLEOTIDE SEQUENCE [LARGE SCALE GENOMIC DNA]</scope>
    <source>
        <strain evidence="2">ISS470</strain>
    </source>
</reference>
<evidence type="ECO:0000313" key="3">
    <source>
        <dbReference type="Proteomes" id="UP000054995"/>
    </source>
</evidence>
<feature type="transmembrane region" description="Helical" evidence="1">
    <location>
        <begin position="75"/>
        <end position="103"/>
    </location>
</feature>
<sequence length="395" mass="44479">MAAPTPVSSLVHSSTLVVAGCVLCVKLGDCMRVMWVNGLLVVVGLLTSLFDYIAGCYGDVNIIEGYMFAGQEVRLISCVGCGVGFVLGRVVLCLVVMCGLTFTSCYYSKEYSEDTLLHVINVVMFMSVMYSLRVIYVLMGGLSSKVLIIPILVMGWFLIINFSMPCNPGFDVWVFPWVINVDLYYEYLSSGVIGLKFFVLSFVKGLHVSGFMPLIGLLNVKRRFEESKILEGDVVWCVFYAVVVIFGFTVNNWLSMWTVLELTTWVAVVIVIEEMNSSELGLPPVHWWMGWVLKSVSWRVSDRGYYDVMIVSLYASGFVGGWWVLKDHGYWKIAIKVGAKVENISKFKRFVLLEMLVEFCGLNGFVDCCFRVLRWFCGWLVGLEGVILQEKEPII</sequence>
<feature type="transmembrane region" description="Helical" evidence="1">
    <location>
        <begin position="34"/>
        <end position="54"/>
    </location>
</feature>
<feature type="transmembrane region" description="Helical" evidence="1">
    <location>
        <begin position="229"/>
        <end position="248"/>
    </location>
</feature>
<feature type="transmembrane region" description="Helical" evidence="1">
    <location>
        <begin position="304"/>
        <end position="325"/>
    </location>
</feature>